<evidence type="ECO:0000259" key="1">
    <source>
        <dbReference type="Pfam" id="PF21320"/>
    </source>
</evidence>
<dbReference type="InterPro" id="IPR029063">
    <property type="entry name" value="SAM-dependent_MTases_sf"/>
</dbReference>
<protein>
    <recommendedName>
        <fullName evidence="1">S-adenosylmethionine-dependent methyltransferase Rv2258c-like winged HTH domain-containing protein</fullName>
    </recommendedName>
</protein>
<dbReference type="InterPro" id="IPR053173">
    <property type="entry name" value="SAM-binding_MTase"/>
</dbReference>
<sequence>MSSSDFSQKVQDAIMKGFIAAGISLGTRLKLFDAIASLSVSQETAVTTQVIADYTKCKERYIREWINGMVCADMVDHCVENGIDKYWLAPFRLPALIHSAEGCPASSSQLLSGVTQNSRSVEACFPIDGPPGTEVDDYPGLHEFLATKYSPLQDVNKIDAILNDEQLIKKLEKGAKVIELGCGAAHPVRTMATRFPNSSFVASELVKVFYPELKRTVKTWPTSLCNSGRV</sequence>
<dbReference type="Pfam" id="PF21320">
    <property type="entry name" value="WHD_Rv2258c"/>
    <property type="match status" value="1"/>
</dbReference>
<gene>
    <name evidence="2" type="ORF">EB796_024623</name>
</gene>
<name>A0A7J7IT10_BUGNE</name>
<dbReference type="EMBL" id="VXIV02003434">
    <property type="protein sequence ID" value="KAF6017063.1"/>
    <property type="molecule type" value="Genomic_DNA"/>
</dbReference>
<accession>A0A7J7IT10</accession>
<keyword evidence="3" id="KW-1185">Reference proteome</keyword>
<evidence type="ECO:0000313" key="2">
    <source>
        <dbReference type="EMBL" id="KAF6017063.1"/>
    </source>
</evidence>
<dbReference type="Proteomes" id="UP000593567">
    <property type="component" value="Unassembled WGS sequence"/>
</dbReference>
<proteinExistence type="predicted"/>
<dbReference type="PANTHER" id="PTHR45128:SF1">
    <property type="entry name" value="S-ADENOSYLMETHIONINE-DEPENDENT METHYLTRANSFERASE RV2258C"/>
    <property type="match status" value="1"/>
</dbReference>
<dbReference type="InterPro" id="IPR048711">
    <property type="entry name" value="WHD_Rv2258c"/>
</dbReference>
<dbReference type="SUPFAM" id="SSF53335">
    <property type="entry name" value="S-adenosyl-L-methionine-dependent methyltransferases"/>
    <property type="match status" value="1"/>
</dbReference>
<organism evidence="2 3">
    <name type="scientific">Bugula neritina</name>
    <name type="common">Brown bryozoan</name>
    <name type="synonym">Sertularia neritina</name>
    <dbReference type="NCBI Taxonomy" id="10212"/>
    <lineage>
        <taxon>Eukaryota</taxon>
        <taxon>Metazoa</taxon>
        <taxon>Spiralia</taxon>
        <taxon>Lophotrochozoa</taxon>
        <taxon>Bryozoa</taxon>
        <taxon>Gymnolaemata</taxon>
        <taxon>Cheilostomatida</taxon>
        <taxon>Flustrina</taxon>
        <taxon>Buguloidea</taxon>
        <taxon>Bugulidae</taxon>
        <taxon>Bugula</taxon>
    </lineage>
</organism>
<feature type="domain" description="S-adenosylmethionine-dependent methyltransferase Rv2258c-like winged HTH" evidence="1">
    <location>
        <begin position="19"/>
        <end position="89"/>
    </location>
</feature>
<dbReference type="PANTHER" id="PTHR45128">
    <property type="entry name" value="METHYLTRANSFERASE TYPE 11"/>
    <property type="match status" value="1"/>
</dbReference>
<evidence type="ECO:0000313" key="3">
    <source>
        <dbReference type="Proteomes" id="UP000593567"/>
    </source>
</evidence>
<dbReference type="AlphaFoldDB" id="A0A7J7IT10"/>
<comment type="caution">
    <text evidence="2">The sequence shown here is derived from an EMBL/GenBank/DDBJ whole genome shotgun (WGS) entry which is preliminary data.</text>
</comment>
<dbReference type="OrthoDB" id="506498at2759"/>
<reference evidence="2" key="1">
    <citation type="submission" date="2020-06" db="EMBL/GenBank/DDBJ databases">
        <title>Draft genome of Bugula neritina, a colonial animal packing powerful symbionts and potential medicines.</title>
        <authorList>
            <person name="Rayko M."/>
        </authorList>
    </citation>
    <scope>NUCLEOTIDE SEQUENCE [LARGE SCALE GENOMIC DNA]</scope>
    <source>
        <strain evidence="2">Kwan_BN1</strain>
    </source>
</reference>